<comment type="similarity">
    <text evidence="7">Belongs to the CobB/CbiA family.</text>
</comment>
<dbReference type="HAMAP" id="MF_00027">
    <property type="entry name" value="CobB_CbiA"/>
    <property type="match status" value="1"/>
</dbReference>
<feature type="domain" description="CobB/CobQ-like glutamine amidotransferase" evidence="9">
    <location>
        <begin position="316"/>
        <end position="461"/>
    </location>
</feature>
<gene>
    <name evidence="7" type="primary">cbiA</name>
    <name evidence="10" type="ORF">HMPREF9473_03101</name>
</gene>
<comment type="domain">
    <text evidence="7">Comprises of two domains. The C-terminal domain contains the binding site for glutamine and catalyzes the hydrolysis of this substrate to glutamate and ammonia. The N-terminal domain is anticipated to bind ATP and cobyrinate and catalyzes the ultimate synthesis of the diamide product. The ammonia produced via the glutaminase domain is probably translocated to the adjacent domain via a molecular tunnel, where it reacts with an activated intermediate.</text>
</comment>
<evidence type="ECO:0000259" key="8">
    <source>
        <dbReference type="Pfam" id="PF01656"/>
    </source>
</evidence>
<dbReference type="HOGENOM" id="CLU_022752_2_0_9"/>
<reference evidence="10 11" key="1">
    <citation type="submission" date="2011-08" db="EMBL/GenBank/DDBJ databases">
        <title>The Genome Sequence of Clostridium hathewayi WAL-18680.</title>
        <authorList>
            <consortium name="The Broad Institute Genome Sequencing Platform"/>
            <person name="Earl A."/>
            <person name="Ward D."/>
            <person name="Feldgarden M."/>
            <person name="Gevers D."/>
            <person name="Finegold S.M."/>
            <person name="Summanen P.H."/>
            <person name="Molitoris D.R."/>
            <person name="Song M."/>
            <person name="Daigneault M."/>
            <person name="Allen-Vercoe E."/>
            <person name="Young S.K."/>
            <person name="Zeng Q."/>
            <person name="Gargeya S."/>
            <person name="Fitzgerald M."/>
            <person name="Haas B."/>
            <person name="Abouelleil A."/>
            <person name="Alvarado L."/>
            <person name="Arachchi H.M."/>
            <person name="Berlin A."/>
            <person name="Brown A."/>
            <person name="Chapman S.B."/>
            <person name="Chen Z."/>
            <person name="Dunbar C."/>
            <person name="Freedman E."/>
            <person name="Gearin G."/>
            <person name="Gellesch M."/>
            <person name="Goldberg J."/>
            <person name="Griggs A."/>
            <person name="Gujja S."/>
            <person name="Heiman D."/>
            <person name="Howarth C."/>
            <person name="Larson L."/>
            <person name="Lui A."/>
            <person name="MacDonald P.J.P."/>
            <person name="Montmayeur A."/>
            <person name="Murphy C."/>
            <person name="Neiman D."/>
            <person name="Pearson M."/>
            <person name="Priest M."/>
            <person name="Roberts A."/>
            <person name="Saif S."/>
            <person name="Shea T."/>
            <person name="Shenoy N."/>
            <person name="Sisk P."/>
            <person name="Stolte C."/>
            <person name="Sykes S."/>
            <person name="Wortman J."/>
            <person name="Nusbaum C."/>
            <person name="Birren B."/>
        </authorList>
    </citation>
    <scope>NUCLEOTIDE SEQUENCE [LARGE SCALE GENOMIC DNA]</scope>
    <source>
        <strain evidence="10 11">WAL-18680</strain>
    </source>
</reference>
<dbReference type="UniPathway" id="UPA00148">
    <property type="reaction ID" value="UER00231"/>
</dbReference>
<keyword evidence="5 7" id="KW-0460">Magnesium</keyword>
<organism evidence="10 11">
    <name type="scientific">Hungatella hathewayi WAL-18680</name>
    <dbReference type="NCBI Taxonomy" id="742737"/>
    <lineage>
        <taxon>Bacteria</taxon>
        <taxon>Bacillati</taxon>
        <taxon>Bacillota</taxon>
        <taxon>Clostridia</taxon>
        <taxon>Lachnospirales</taxon>
        <taxon>Lachnospiraceae</taxon>
        <taxon>Hungatella</taxon>
    </lineage>
</organism>
<dbReference type="CDD" id="cd03130">
    <property type="entry name" value="GATase1_CobB"/>
    <property type="match status" value="1"/>
</dbReference>
<comment type="miscellaneous">
    <text evidence="7">The a and c carboxylates of cobyrinate are activated for nucleophilic attack via formation of a phosphorylated intermediate by ATP. CbiA catalyzes first the amidation of the c-carboxylate, and then that of the a-carboxylate.</text>
</comment>
<dbReference type="GO" id="GO:0005524">
    <property type="term" value="F:ATP binding"/>
    <property type="evidence" value="ECO:0007669"/>
    <property type="project" value="UniProtKB-UniRule"/>
</dbReference>
<keyword evidence="2 7" id="KW-0436">Ligase</keyword>
<dbReference type="PATRIC" id="fig|742737.3.peg.3075"/>
<evidence type="ECO:0000256" key="7">
    <source>
        <dbReference type="HAMAP-Rule" id="MF_00027"/>
    </source>
</evidence>
<comment type="caution">
    <text evidence="10">The sequence shown here is derived from an EMBL/GenBank/DDBJ whole genome shotgun (WGS) entry which is preliminary data.</text>
</comment>
<dbReference type="PROSITE" id="PS51274">
    <property type="entry name" value="GATASE_COBBQ"/>
    <property type="match status" value="1"/>
</dbReference>
<comment type="function">
    <text evidence="7">Catalyzes the ATP-dependent amidation of the two carboxylate groups at positions a and c of cobyrinate, using either L-glutamine or ammonia as the nitrogen source.</text>
</comment>
<comment type="cofactor">
    <cofactor evidence="1 7">
        <name>Mg(2+)</name>
        <dbReference type="ChEBI" id="CHEBI:18420"/>
    </cofactor>
</comment>
<sequence>MNYHIPRIMLAAPASGGGKTTVTCGLLQALLNCGVSPAAFKCGPDYIDPMFHKYVLGVDGGNLDSFFLGEHEIRRQLVLGSRRQDMAVIEGVMGYFDGVAGTSTWASSYDIARITETPVILIVDCKGSSLSAAAVVQGFLQYEKDLAAAAGKAEERENTGELSEGRQEEILGEISGEISEKISGGRIKGVLLNRISPVMAERLKPEIEKLGVTVVGYIPECPEMKLESRHLGLVKPEELDMLRSQLDMLAEQMKNTVNIDKICSIAQSAPDIEMADDGIEEIGGGQLKESEGTLKKRVKRSEERKRECRSSQPLLRIGVARDSAFCFYYQENLRLLESMGVETVMFSPISDTSLPSDIDGMILGGGYPELHAAELASNTSMRESIKTAIEAGMPYLAECGGFLYLHRELESPDGSNYPMVGVIDGNGYRTKRLSRFGYISLTPKAEEHCLSNEIKGHEFHYWDSTDCGEDWIAQKPLSTRTWSCVHSKEFQIAGFPHLYYPSNPDFLKTWLEGCRSYGERTGQATEKSISFRIQNGVNI</sequence>
<evidence type="ECO:0000256" key="1">
    <source>
        <dbReference type="ARBA" id="ARBA00001946"/>
    </source>
</evidence>
<evidence type="ECO:0000256" key="5">
    <source>
        <dbReference type="ARBA" id="ARBA00022842"/>
    </source>
</evidence>
<dbReference type="EC" id="6.3.5.11" evidence="7"/>
<dbReference type="InterPro" id="IPR002586">
    <property type="entry name" value="CobQ/CobB/MinD/ParA_Nub-bd_dom"/>
</dbReference>
<dbReference type="SUPFAM" id="SSF52540">
    <property type="entry name" value="P-loop containing nucleoside triphosphate hydrolases"/>
    <property type="match status" value="1"/>
</dbReference>
<evidence type="ECO:0000313" key="10">
    <source>
        <dbReference type="EMBL" id="EHI58879.1"/>
    </source>
</evidence>
<name>G5IHX3_9FIRM</name>
<dbReference type="RefSeq" id="WP_006781080.1">
    <property type="nucleotide sequence ID" value="NZ_CP040506.1"/>
</dbReference>
<keyword evidence="7" id="KW-0169">Cobalamin biosynthesis</keyword>
<evidence type="ECO:0000256" key="2">
    <source>
        <dbReference type="ARBA" id="ARBA00022598"/>
    </source>
</evidence>
<dbReference type="GO" id="GO:0042242">
    <property type="term" value="F:cobyrinic acid a,c-diamide synthase activity"/>
    <property type="evidence" value="ECO:0007669"/>
    <property type="project" value="UniProtKB-UniRule"/>
</dbReference>
<dbReference type="Gene3D" id="3.40.50.300">
    <property type="entry name" value="P-loop containing nucleotide triphosphate hydrolases"/>
    <property type="match status" value="1"/>
</dbReference>
<dbReference type="Proteomes" id="UP000005384">
    <property type="component" value="Unassembled WGS sequence"/>
</dbReference>
<dbReference type="AlphaFoldDB" id="G5IHX3"/>
<dbReference type="EMBL" id="ADLN01000082">
    <property type="protein sequence ID" value="EHI58879.1"/>
    <property type="molecule type" value="Genomic_DNA"/>
</dbReference>
<dbReference type="PANTHER" id="PTHR43873:SF1">
    <property type="entry name" value="COBYRINATE A,C-DIAMIDE SYNTHASE"/>
    <property type="match status" value="1"/>
</dbReference>
<keyword evidence="3 7" id="KW-0547">Nucleotide-binding</keyword>
<dbReference type="InterPro" id="IPR004484">
    <property type="entry name" value="CbiA/CobB_synth"/>
</dbReference>
<evidence type="ECO:0000259" key="9">
    <source>
        <dbReference type="Pfam" id="PF07685"/>
    </source>
</evidence>
<feature type="site" description="Increases nucleophilicity of active site Cys" evidence="7">
    <location>
        <position position="497"/>
    </location>
</feature>
<dbReference type="GO" id="GO:0009236">
    <property type="term" value="P:cobalamin biosynthetic process"/>
    <property type="evidence" value="ECO:0007669"/>
    <property type="project" value="UniProtKB-UniRule"/>
</dbReference>
<feature type="domain" description="CobQ/CobB/MinD/ParA nucleotide binding" evidence="8">
    <location>
        <begin position="8"/>
        <end position="231"/>
    </location>
</feature>
<proteinExistence type="inferred from homology"/>
<evidence type="ECO:0000256" key="3">
    <source>
        <dbReference type="ARBA" id="ARBA00022741"/>
    </source>
</evidence>
<comment type="catalytic activity">
    <reaction evidence="7">
        <text>cob(II)yrinate + 2 L-glutamine + 2 ATP + 2 H2O = cob(II)yrinate a,c diamide + 2 L-glutamate + 2 ADP + 2 phosphate + 2 H(+)</text>
        <dbReference type="Rhea" id="RHEA:26289"/>
        <dbReference type="ChEBI" id="CHEBI:15377"/>
        <dbReference type="ChEBI" id="CHEBI:15378"/>
        <dbReference type="ChEBI" id="CHEBI:29985"/>
        <dbReference type="ChEBI" id="CHEBI:30616"/>
        <dbReference type="ChEBI" id="CHEBI:43474"/>
        <dbReference type="ChEBI" id="CHEBI:58359"/>
        <dbReference type="ChEBI" id="CHEBI:58537"/>
        <dbReference type="ChEBI" id="CHEBI:58894"/>
        <dbReference type="ChEBI" id="CHEBI:456216"/>
        <dbReference type="EC" id="6.3.5.11"/>
    </reaction>
</comment>
<dbReference type="Gene3D" id="3.40.50.880">
    <property type="match status" value="1"/>
</dbReference>
<dbReference type="InterPro" id="IPR027417">
    <property type="entry name" value="P-loop_NTPase"/>
</dbReference>
<keyword evidence="11" id="KW-1185">Reference proteome</keyword>
<feature type="active site" description="Nucleophile" evidence="7">
    <location>
        <position position="399"/>
    </location>
</feature>
<accession>G5IHX3</accession>
<evidence type="ECO:0000256" key="4">
    <source>
        <dbReference type="ARBA" id="ARBA00022840"/>
    </source>
</evidence>
<dbReference type="PANTHER" id="PTHR43873">
    <property type="entry name" value="COBYRINATE A,C-DIAMIDE SYNTHASE"/>
    <property type="match status" value="1"/>
</dbReference>
<dbReference type="SUPFAM" id="SSF52317">
    <property type="entry name" value="Class I glutamine amidotransferase-like"/>
    <property type="match status" value="1"/>
</dbReference>
<evidence type="ECO:0000256" key="6">
    <source>
        <dbReference type="ARBA" id="ARBA00022962"/>
    </source>
</evidence>
<dbReference type="InterPro" id="IPR029062">
    <property type="entry name" value="Class_I_gatase-like"/>
</dbReference>
<dbReference type="Pfam" id="PF01656">
    <property type="entry name" value="CbiA"/>
    <property type="match status" value="1"/>
</dbReference>
<keyword evidence="4 7" id="KW-0067">ATP-binding</keyword>
<dbReference type="Pfam" id="PF07685">
    <property type="entry name" value="GATase_3"/>
    <property type="match status" value="1"/>
</dbReference>
<protein>
    <recommendedName>
        <fullName evidence="7">Cobyrinate a,c-diamide synthase</fullName>
        <ecNumber evidence="7">6.3.5.11</ecNumber>
    </recommendedName>
    <alternativeName>
        <fullName evidence="7">Cobyrinic acid a,c-diamide synthetase</fullName>
    </alternativeName>
</protein>
<dbReference type="InterPro" id="IPR011698">
    <property type="entry name" value="GATase_3"/>
</dbReference>
<evidence type="ECO:0000313" key="11">
    <source>
        <dbReference type="Proteomes" id="UP000005384"/>
    </source>
</evidence>
<keyword evidence="6 7" id="KW-0315">Glutamine amidotransferase</keyword>
<comment type="pathway">
    <text evidence="7">Cofactor biosynthesis; adenosylcobalamin biosynthesis; cob(II)yrinate a,c-diamide from sirohydrochlorin (anaerobic route): step 10/10.</text>
</comment>